<protein>
    <recommendedName>
        <fullName evidence="1">Thioredoxin domain-containing protein</fullName>
    </recommendedName>
</protein>
<dbReference type="Pfam" id="PF00085">
    <property type="entry name" value="Thioredoxin"/>
    <property type="match status" value="1"/>
</dbReference>
<dbReference type="SUPFAM" id="SSF52833">
    <property type="entry name" value="Thioredoxin-like"/>
    <property type="match status" value="1"/>
</dbReference>
<evidence type="ECO:0000313" key="2">
    <source>
        <dbReference type="EMBL" id="QHT29874.1"/>
    </source>
</evidence>
<dbReference type="PANTHER" id="PTHR10438:SF468">
    <property type="entry name" value="THIOREDOXIN-1-RELATED"/>
    <property type="match status" value="1"/>
</dbReference>
<name>A0A6C0EL11_9ZZZZ</name>
<dbReference type="CDD" id="cd02947">
    <property type="entry name" value="TRX_family"/>
    <property type="match status" value="1"/>
</dbReference>
<evidence type="ECO:0000259" key="1">
    <source>
        <dbReference type="Pfam" id="PF00085"/>
    </source>
</evidence>
<dbReference type="InterPro" id="IPR050620">
    <property type="entry name" value="Thioredoxin_H-type-like"/>
</dbReference>
<dbReference type="Gene3D" id="3.40.30.10">
    <property type="entry name" value="Glutaredoxin"/>
    <property type="match status" value="1"/>
</dbReference>
<dbReference type="AlphaFoldDB" id="A0A6C0EL11"/>
<organism evidence="2">
    <name type="scientific">viral metagenome</name>
    <dbReference type="NCBI Taxonomy" id="1070528"/>
    <lineage>
        <taxon>unclassified sequences</taxon>
        <taxon>metagenomes</taxon>
        <taxon>organismal metagenomes</taxon>
    </lineage>
</organism>
<accession>A0A6C0EL11</accession>
<dbReference type="PANTHER" id="PTHR10438">
    <property type="entry name" value="THIOREDOXIN"/>
    <property type="match status" value="1"/>
</dbReference>
<sequence length="120" mass="13576">MPEVIHEIADMADFKRLLQENPGRLIIKFGAEWCVPCKKIKDVVDAQFRTMPETVQCVSVDVDESFEVYAYLMKKKMVAGVPAMLMYRRGNETFVCDDSVTGANLTEIDAFFGRCLAEAK</sequence>
<dbReference type="EMBL" id="MN738884">
    <property type="protein sequence ID" value="QHT29874.1"/>
    <property type="molecule type" value="Genomic_DNA"/>
</dbReference>
<reference evidence="2" key="1">
    <citation type="journal article" date="2020" name="Nature">
        <title>Giant virus diversity and host interactions through global metagenomics.</title>
        <authorList>
            <person name="Schulz F."/>
            <person name="Roux S."/>
            <person name="Paez-Espino D."/>
            <person name="Jungbluth S."/>
            <person name="Walsh D.A."/>
            <person name="Denef V.J."/>
            <person name="McMahon K.D."/>
            <person name="Konstantinidis K.T."/>
            <person name="Eloe-Fadrosh E.A."/>
            <person name="Kyrpides N.C."/>
            <person name="Woyke T."/>
        </authorList>
    </citation>
    <scope>NUCLEOTIDE SEQUENCE</scope>
    <source>
        <strain evidence="2">GVMAG-M-3300009068-24</strain>
    </source>
</reference>
<feature type="domain" description="Thioredoxin" evidence="1">
    <location>
        <begin position="11"/>
        <end position="104"/>
    </location>
</feature>
<dbReference type="InterPro" id="IPR036249">
    <property type="entry name" value="Thioredoxin-like_sf"/>
</dbReference>
<proteinExistence type="predicted"/>
<dbReference type="InterPro" id="IPR013766">
    <property type="entry name" value="Thioredoxin_domain"/>
</dbReference>